<evidence type="ECO:0000313" key="1">
    <source>
        <dbReference type="EMBL" id="TXR54610.1"/>
    </source>
</evidence>
<dbReference type="AlphaFoldDB" id="A0A5C8ZCN5"/>
<dbReference type="OrthoDB" id="6197267at2"/>
<dbReference type="EMBL" id="VKAD01000001">
    <property type="protein sequence ID" value="TXR54610.1"/>
    <property type="molecule type" value="Genomic_DNA"/>
</dbReference>
<evidence type="ECO:0000313" key="2">
    <source>
        <dbReference type="Proteomes" id="UP000321764"/>
    </source>
</evidence>
<dbReference type="Proteomes" id="UP000321764">
    <property type="component" value="Unassembled WGS sequence"/>
</dbReference>
<proteinExistence type="predicted"/>
<reference evidence="1 2" key="1">
    <citation type="submission" date="2019-07" db="EMBL/GenBank/DDBJ databases">
        <title>Reinekea sp. strain SSH23 genome sequencing and assembly.</title>
        <authorList>
            <person name="Kim I."/>
        </authorList>
    </citation>
    <scope>NUCLEOTIDE SEQUENCE [LARGE SCALE GENOMIC DNA]</scope>
    <source>
        <strain evidence="1 2">SSH23</strain>
    </source>
</reference>
<dbReference type="InterPro" id="IPR025516">
    <property type="entry name" value="DUF4404"/>
</dbReference>
<dbReference type="RefSeq" id="WP_147714008.1">
    <property type="nucleotide sequence ID" value="NZ_VKAD01000001.1"/>
</dbReference>
<name>A0A5C8ZCN5_9GAMM</name>
<accession>A0A5C8ZCN5</accession>
<comment type="caution">
    <text evidence="1">The sequence shown here is derived from an EMBL/GenBank/DDBJ whole genome shotgun (WGS) entry which is preliminary data.</text>
</comment>
<gene>
    <name evidence="1" type="ORF">FME95_08755</name>
</gene>
<organism evidence="1 2">
    <name type="scientific">Reinekea thalattae</name>
    <dbReference type="NCBI Taxonomy" id="2593301"/>
    <lineage>
        <taxon>Bacteria</taxon>
        <taxon>Pseudomonadati</taxon>
        <taxon>Pseudomonadota</taxon>
        <taxon>Gammaproteobacteria</taxon>
        <taxon>Oceanospirillales</taxon>
        <taxon>Saccharospirillaceae</taxon>
        <taxon>Reinekea</taxon>
    </lineage>
</organism>
<protein>
    <submittedName>
        <fullName evidence="1">DUF4404 family protein</fullName>
    </submittedName>
</protein>
<dbReference type="Pfam" id="PF14357">
    <property type="entry name" value="DUF4404"/>
    <property type="match status" value="1"/>
</dbReference>
<sequence length="105" mass="11996">MKQCKNLNQNKKIDIKKGVAQMPKEKIKSLFQHLRDHLPEAETSPQQQALLDQLAFHVHTLDQPDPKEPSLRELLELLVEEIELEHPKSAAITRQLLDSLSAMGI</sequence>
<keyword evidence="2" id="KW-1185">Reference proteome</keyword>